<dbReference type="PANTHER" id="PTHR43591">
    <property type="entry name" value="METHYLTRANSFERASE"/>
    <property type="match status" value="1"/>
</dbReference>
<feature type="domain" description="Methyltransferase type 11" evidence="1">
    <location>
        <begin position="45"/>
        <end position="146"/>
    </location>
</feature>
<dbReference type="InterPro" id="IPR013216">
    <property type="entry name" value="Methyltransf_11"/>
</dbReference>
<name>A0A5D4MI43_9BACI</name>
<dbReference type="Gene3D" id="3.40.50.150">
    <property type="entry name" value="Vaccinia Virus protein VP39"/>
    <property type="match status" value="1"/>
</dbReference>
<gene>
    <name evidence="2" type="ORF">FZC84_00800</name>
</gene>
<dbReference type="Pfam" id="PF08241">
    <property type="entry name" value="Methyltransf_11"/>
    <property type="match status" value="1"/>
</dbReference>
<proteinExistence type="predicted"/>
<keyword evidence="2" id="KW-0808">Transferase</keyword>
<dbReference type="Proteomes" id="UP000325182">
    <property type="component" value="Unassembled WGS sequence"/>
</dbReference>
<comment type="caution">
    <text evidence="2">The sequence shown here is derived from an EMBL/GenBank/DDBJ whole genome shotgun (WGS) entry which is preliminary data.</text>
</comment>
<sequence>MKQTFINFYNQINEEERLDAKHRNIEFLTTEHCISNYINSDQKILEVGAGTGRYSFHFAHQGHDVTALELFPSHVEKMDEKLSQTRKSIKLTPVQGDAKDLSDFQNGSFDMVLCLGPLYHIRDVSERLECISECLRVLKPNGFLFIAYINKFAAYLQNINSDKEYLQIPFEDMANNQKEFGFERDIFFFTSPEEIENELNHFKETAEVIENSATDGLAYLMRDRLNSFSDEEYKEFFLNFLKLRNEKSILGSSLHGLLIGRKKNL</sequence>
<dbReference type="GO" id="GO:0008757">
    <property type="term" value="F:S-adenosylmethionine-dependent methyltransferase activity"/>
    <property type="evidence" value="ECO:0007669"/>
    <property type="project" value="InterPro"/>
</dbReference>
<evidence type="ECO:0000313" key="2">
    <source>
        <dbReference type="EMBL" id="TYS01238.1"/>
    </source>
</evidence>
<accession>A0A5D4MI43</accession>
<dbReference type="GO" id="GO:0032259">
    <property type="term" value="P:methylation"/>
    <property type="evidence" value="ECO:0007669"/>
    <property type="project" value="UniProtKB-KW"/>
</dbReference>
<protein>
    <submittedName>
        <fullName evidence="2">Class I SAM-dependent methyltransferase</fullName>
    </submittedName>
</protein>
<dbReference type="AlphaFoldDB" id="A0A5D4MI43"/>
<dbReference type="CDD" id="cd02440">
    <property type="entry name" value="AdoMet_MTases"/>
    <property type="match status" value="1"/>
</dbReference>
<organism evidence="2 3">
    <name type="scientific">Rossellomorea vietnamensis</name>
    <dbReference type="NCBI Taxonomy" id="218284"/>
    <lineage>
        <taxon>Bacteria</taxon>
        <taxon>Bacillati</taxon>
        <taxon>Bacillota</taxon>
        <taxon>Bacilli</taxon>
        <taxon>Bacillales</taxon>
        <taxon>Bacillaceae</taxon>
        <taxon>Rossellomorea</taxon>
    </lineage>
</organism>
<dbReference type="EMBL" id="VTEG01000001">
    <property type="protein sequence ID" value="TYS01238.1"/>
    <property type="molecule type" value="Genomic_DNA"/>
</dbReference>
<dbReference type="RefSeq" id="WP_148952598.1">
    <property type="nucleotide sequence ID" value="NZ_VTEG01000001.1"/>
</dbReference>
<keyword evidence="2" id="KW-0489">Methyltransferase</keyword>
<dbReference type="SUPFAM" id="SSF53335">
    <property type="entry name" value="S-adenosyl-L-methionine-dependent methyltransferases"/>
    <property type="match status" value="1"/>
</dbReference>
<evidence type="ECO:0000313" key="3">
    <source>
        <dbReference type="Proteomes" id="UP000325182"/>
    </source>
</evidence>
<dbReference type="InterPro" id="IPR029063">
    <property type="entry name" value="SAM-dependent_MTases_sf"/>
</dbReference>
<reference evidence="2 3" key="1">
    <citation type="submission" date="2019-08" db="EMBL/GenBank/DDBJ databases">
        <title>Bacillus genomes from the desert of Cuatro Cienegas, Coahuila.</title>
        <authorList>
            <person name="Olmedo-Alvarez G."/>
        </authorList>
    </citation>
    <scope>NUCLEOTIDE SEQUENCE [LARGE SCALE GENOMIC DNA]</scope>
    <source>
        <strain evidence="2 3">CH128b_4D</strain>
    </source>
</reference>
<evidence type="ECO:0000259" key="1">
    <source>
        <dbReference type="Pfam" id="PF08241"/>
    </source>
</evidence>